<dbReference type="Proteomes" id="UP000789702">
    <property type="component" value="Unassembled WGS sequence"/>
</dbReference>
<proteinExistence type="predicted"/>
<reference evidence="1" key="1">
    <citation type="submission" date="2021-06" db="EMBL/GenBank/DDBJ databases">
        <authorList>
            <person name="Kallberg Y."/>
            <person name="Tangrot J."/>
            <person name="Rosling A."/>
        </authorList>
    </citation>
    <scope>NUCLEOTIDE SEQUENCE</scope>
    <source>
        <strain evidence="1">IL203A</strain>
    </source>
</reference>
<accession>A0ACA9KZQ9</accession>
<organism evidence="1 2">
    <name type="scientific">Dentiscutata heterogama</name>
    <dbReference type="NCBI Taxonomy" id="1316150"/>
    <lineage>
        <taxon>Eukaryota</taxon>
        <taxon>Fungi</taxon>
        <taxon>Fungi incertae sedis</taxon>
        <taxon>Mucoromycota</taxon>
        <taxon>Glomeromycotina</taxon>
        <taxon>Glomeromycetes</taxon>
        <taxon>Diversisporales</taxon>
        <taxon>Gigasporaceae</taxon>
        <taxon>Dentiscutata</taxon>
    </lineage>
</organism>
<comment type="caution">
    <text evidence="1">The sequence shown here is derived from an EMBL/GenBank/DDBJ whole genome shotgun (WGS) entry which is preliminary data.</text>
</comment>
<name>A0ACA9KZQ9_9GLOM</name>
<evidence type="ECO:0000313" key="1">
    <source>
        <dbReference type="EMBL" id="CAG8498120.1"/>
    </source>
</evidence>
<gene>
    <name evidence="1" type="ORF">DHETER_LOCUS2879</name>
</gene>
<dbReference type="EMBL" id="CAJVPU010002269">
    <property type="protein sequence ID" value="CAG8498120.1"/>
    <property type="molecule type" value="Genomic_DNA"/>
</dbReference>
<sequence length="81" mass="9041">MAVTKSRGIYLSRDHDPDPSNDGISDGKYEIIVNDYLRVLDRKAVLPLLSLLLARRKSSFVDDSPGGQPGWISNEYSSDRC</sequence>
<evidence type="ECO:0000313" key="2">
    <source>
        <dbReference type="Proteomes" id="UP000789702"/>
    </source>
</evidence>
<keyword evidence="2" id="KW-1185">Reference proteome</keyword>
<protein>
    <submittedName>
        <fullName evidence="1">12301_t:CDS:1</fullName>
    </submittedName>
</protein>